<reference evidence="8 9" key="1">
    <citation type="journal article" date="2020" name="Nat. Food">
        <title>A phased Vanilla planifolia genome enables genetic improvement of flavour and production.</title>
        <authorList>
            <person name="Hasing T."/>
            <person name="Tang H."/>
            <person name="Brym M."/>
            <person name="Khazi F."/>
            <person name="Huang T."/>
            <person name="Chambers A.H."/>
        </authorList>
    </citation>
    <scope>NUCLEOTIDE SEQUENCE [LARGE SCALE GENOMIC DNA]</scope>
    <source>
        <tissue evidence="8">Leaf</tissue>
    </source>
</reference>
<dbReference type="GO" id="GO:0005634">
    <property type="term" value="C:nucleus"/>
    <property type="evidence" value="ECO:0007669"/>
    <property type="project" value="UniProtKB-SubCell"/>
</dbReference>
<keyword evidence="4" id="KW-0804">Transcription</keyword>
<dbReference type="SMART" id="SM00353">
    <property type="entry name" value="HLH"/>
    <property type="match status" value="1"/>
</dbReference>
<proteinExistence type="inferred from homology"/>
<evidence type="ECO:0000259" key="7">
    <source>
        <dbReference type="PROSITE" id="PS50888"/>
    </source>
</evidence>
<feature type="region of interest" description="Disordered" evidence="6">
    <location>
        <begin position="95"/>
        <end position="116"/>
    </location>
</feature>
<dbReference type="InterPro" id="IPR036638">
    <property type="entry name" value="HLH_DNA-bd_sf"/>
</dbReference>
<accession>A0A835VCV7</accession>
<dbReference type="EMBL" id="JADCNL010000002">
    <property type="protein sequence ID" value="KAG0492325.1"/>
    <property type="molecule type" value="Genomic_DNA"/>
</dbReference>
<dbReference type="GO" id="GO:0046983">
    <property type="term" value="F:protein dimerization activity"/>
    <property type="evidence" value="ECO:0007669"/>
    <property type="project" value="InterPro"/>
</dbReference>
<evidence type="ECO:0000256" key="1">
    <source>
        <dbReference type="ARBA" id="ARBA00004123"/>
    </source>
</evidence>
<dbReference type="GO" id="GO:0000978">
    <property type="term" value="F:RNA polymerase II cis-regulatory region sequence-specific DNA binding"/>
    <property type="evidence" value="ECO:0007669"/>
    <property type="project" value="TreeGrafter"/>
</dbReference>
<evidence type="ECO:0000313" key="8">
    <source>
        <dbReference type="EMBL" id="KAG0492325.1"/>
    </source>
</evidence>
<feature type="compositionally biased region" description="Basic and acidic residues" evidence="6">
    <location>
        <begin position="289"/>
        <end position="298"/>
    </location>
</feature>
<evidence type="ECO:0000256" key="3">
    <source>
        <dbReference type="ARBA" id="ARBA00023015"/>
    </source>
</evidence>
<feature type="domain" description="BHLH" evidence="7">
    <location>
        <begin position="112"/>
        <end position="161"/>
    </location>
</feature>
<sequence>MGYSTSMDSQNGPNSTFVAFSSQKPMKTTNESSCPHDLGTTDLQNLPLSCFSEVSYLPLNKAIGMLTNVQSKGFAFQQHLGRSSTQEQMMQNHTSHRKVATKPRVRKHGVVKPPHPHSIAERVRREKIAERMKNLQELVPNSNKNDRASMLDEIIDYVKFLQLQVKVLSISRLGAADADVPLITDVQTEDTGSLHVFPSQGEDLSESEENLAFEHEVVKLMEANISTAMQYLQNKGLCLMPIALATAISNQKGSVASIPSDRQKLDTSKVKNCGDEVNQGSGSVVQQEDFCKPMGDRR</sequence>
<dbReference type="PANTHER" id="PTHR16223">
    <property type="entry name" value="TRANSCRIPTION FACTOR BHLH83-RELATED"/>
    <property type="match status" value="1"/>
</dbReference>
<feature type="region of interest" description="Disordered" evidence="6">
    <location>
        <begin position="272"/>
        <end position="298"/>
    </location>
</feature>
<dbReference type="PANTHER" id="PTHR16223:SF215">
    <property type="entry name" value="OS02G0564700 PROTEIN"/>
    <property type="match status" value="1"/>
</dbReference>
<name>A0A835VCV7_VANPL</name>
<dbReference type="GO" id="GO:0000981">
    <property type="term" value="F:DNA-binding transcription factor activity, RNA polymerase II-specific"/>
    <property type="evidence" value="ECO:0007669"/>
    <property type="project" value="TreeGrafter"/>
</dbReference>
<dbReference type="AlphaFoldDB" id="A0A835VCV7"/>
<keyword evidence="3" id="KW-0805">Transcription regulation</keyword>
<dbReference type="InterPro" id="IPR045843">
    <property type="entry name" value="IND-like"/>
</dbReference>
<dbReference type="InterPro" id="IPR045239">
    <property type="entry name" value="bHLH95_bHLH"/>
</dbReference>
<keyword evidence="9" id="KW-1185">Reference proteome</keyword>
<protein>
    <recommendedName>
        <fullName evidence="7">BHLH domain-containing protein</fullName>
    </recommendedName>
</protein>
<evidence type="ECO:0000313" key="9">
    <source>
        <dbReference type="Proteomes" id="UP000636800"/>
    </source>
</evidence>
<feature type="region of interest" description="Disordered" evidence="6">
    <location>
        <begin position="1"/>
        <end position="34"/>
    </location>
</feature>
<dbReference type="InterPro" id="IPR011598">
    <property type="entry name" value="bHLH_dom"/>
</dbReference>
<dbReference type="Gene3D" id="4.10.280.10">
    <property type="entry name" value="Helix-loop-helix DNA-binding domain"/>
    <property type="match status" value="1"/>
</dbReference>
<comment type="similarity">
    <text evidence="2">Belongs to the bHLH protein family.</text>
</comment>
<dbReference type="Pfam" id="PF00010">
    <property type="entry name" value="HLH"/>
    <property type="match status" value="1"/>
</dbReference>
<organism evidence="8 9">
    <name type="scientific">Vanilla planifolia</name>
    <name type="common">Vanilla</name>
    <dbReference type="NCBI Taxonomy" id="51239"/>
    <lineage>
        <taxon>Eukaryota</taxon>
        <taxon>Viridiplantae</taxon>
        <taxon>Streptophyta</taxon>
        <taxon>Embryophyta</taxon>
        <taxon>Tracheophyta</taxon>
        <taxon>Spermatophyta</taxon>
        <taxon>Magnoliopsida</taxon>
        <taxon>Liliopsida</taxon>
        <taxon>Asparagales</taxon>
        <taxon>Orchidaceae</taxon>
        <taxon>Vanilloideae</taxon>
        <taxon>Vanilleae</taxon>
        <taxon>Vanilla</taxon>
    </lineage>
</organism>
<gene>
    <name evidence="8" type="ORF">HPP92_005723</name>
</gene>
<dbReference type="SUPFAM" id="SSF47459">
    <property type="entry name" value="HLH, helix-loop-helix DNA-binding domain"/>
    <property type="match status" value="1"/>
</dbReference>
<comment type="caution">
    <text evidence="8">The sequence shown here is derived from an EMBL/GenBank/DDBJ whole genome shotgun (WGS) entry which is preliminary data.</text>
</comment>
<evidence type="ECO:0000256" key="2">
    <source>
        <dbReference type="ARBA" id="ARBA00005510"/>
    </source>
</evidence>
<dbReference type="Proteomes" id="UP000636800">
    <property type="component" value="Chromosome 2"/>
</dbReference>
<evidence type="ECO:0000256" key="5">
    <source>
        <dbReference type="ARBA" id="ARBA00023242"/>
    </source>
</evidence>
<feature type="compositionally biased region" description="Polar residues" evidence="6">
    <location>
        <begin position="1"/>
        <end position="33"/>
    </location>
</feature>
<keyword evidence="5" id="KW-0539">Nucleus</keyword>
<feature type="compositionally biased region" description="Basic residues" evidence="6">
    <location>
        <begin position="95"/>
        <end position="110"/>
    </location>
</feature>
<dbReference type="PROSITE" id="PS50888">
    <property type="entry name" value="BHLH"/>
    <property type="match status" value="1"/>
</dbReference>
<dbReference type="CDD" id="cd11393">
    <property type="entry name" value="bHLH_AtbHLH_like"/>
    <property type="match status" value="1"/>
</dbReference>
<comment type="subcellular location">
    <subcellularLocation>
        <location evidence="1">Nucleus</location>
    </subcellularLocation>
</comment>
<evidence type="ECO:0000256" key="6">
    <source>
        <dbReference type="SAM" id="MobiDB-lite"/>
    </source>
</evidence>
<evidence type="ECO:0000256" key="4">
    <source>
        <dbReference type="ARBA" id="ARBA00023163"/>
    </source>
</evidence>